<dbReference type="Proteomes" id="UP000007431">
    <property type="component" value="Unassembled WGS sequence"/>
</dbReference>
<dbReference type="GO" id="GO:0016705">
    <property type="term" value="F:oxidoreductase activity, acting on paired donors, with incorporation or reduction of molecular oxygen"/>
    <property type="evidence" value="ECO:0007669"/>
    <property type="project" value="InterPro"/>
</dbReference>
<evidence type="ECO:0008006" key="18">
    <source>
        <dbReference type="Google" id="ProtNLM"/>
    </source>
</evidence>
<evidence type="ECO:0000256" key="9">
    <source>
        <dbReference type="ARBA" id="ARBA00023002"/>
    </source>
</evidence>
<evidence type="ECO:0000256" key="2">
    <source>
        <dbReference type="ARBA" id="ARBA00004167"/>
    </source>
</evidence>
<keyword evidence="8" id="KW-1133">Transmembrane helix</keyword>
<evidence type="ECO:0000313" key="17">
    <source>
        <dbReference type="Proteomes" id="UP000007431"/>
    </source>
</evidence>
<accession>D8QBI0</accession>
<comment type="pathway">
    <text evidence="3">Secondary metabolite biosynthesis.</text>
</comment>
<comment type="cofactor">
    <cofactor evidence="1 14">
        <name>heme</name>
        <dbReference type="ChEBI" id="CHEBI:30413"/>
    </cofactor>
</comment>
<keyword evidence="9 15" id="KW-0560">Oxidoreductase</keyword>
<dbReference type="EMBL" id="GL377309">
    <property type="protein sequence ID" value="EFI94359.1"/>
    <property type="molecule type" value="Genomic_DNA"/>
</dbReference>
<evidence type="ECO:0000256" key="11">
    <source>
        <dbReference type="ARBA" id="ARBA00023033"/>
    </source>
</evidence>
<evidence type="ECO:0000256" key="8">
    <source>
        <dbReference type="ARBA" id="ARBA00022989"/>
    </source>
</evidence>
<dbReference type="InterPro" id="IPR002401">
    <property type="entry name" value="Cyt_P450_E_grp-I"/>
</dbReference>
<organism evidence="17">
    <name type="scientific">Schizophyllum commune (strain H4-8 / FGSC 9210)</name>
    <name type="common">Split gill fungus</name>
    <dbReference type="NCBI Taxonomy" id="578458"/>
    <lineage>
        <taxon>Eukaryota</taxon>
        <taxon>Fungi</taxon>
        <taxon>Dikarya</taxon>
        <taxon>Basidiomycota</taxon>
        <taxon>Agaricomycotina</taxon>
        <taxon>Agaricomycetes</taxon>
        <taxon>Agaricomycetidae</taxon>
        <taxon>Agaricales</taxon>
        <taxon>Schizophyllaceae</taxon>
        <taxon>Schizophyllum</taxon>
    </lineage>
</organism>
<keyword evidence="5 14" id="KW-0349">Heme</keyword>
<evidence type="ECO:0000256" key="1">
    <source>
        <dbReference type="ARBA" id="ARBA00001971"/>
    </source>
</evidence>
<dbReference type="InterPro" id="IPR050364">
    <property type="entry name" value="Cytochrome_P450_fung"/>
</dbReference>
<dbReference type="AlphaFoldDB" id="D8QBI0"/>
<evidence type="ECO:0000256" key="6">
    <source>
        <dbReference type="ARBA" id="ARBA00022692"/>
    </source>
</evidence>
<dbReference type="Gene3D" id="1.10.630.10">
    <property type="entry name" value="Cytochrome P450"/>
    <property type="match status" value="1"/>
</dbReference>
<dbReference type="PANTHER" id="PTHR46300:SF2">
    <property type="entry name" value="CYTOCHROME P450 MONOOXYGENASE ALNH-RELATED"/>
    <property type="match status" value="1"/>
</dbReference>
<dbReference type="RefSeq" id="XP_003029262.1">
    <property type="nucleotide sequence ID" value="XM_003029216.1"/>
</dbReference>
<evidence type="ECO:0000256" key="12">
    <source>
        <dbReference type="ARBA" id="ARBA00023136"/>
    </source>
</evidence>
<dbReference type="CDD" id="cd11065">
    <property type="entry name" value="CYP64-like"/>
    <property type="match status" value="1"/>
</dbReference>
<protein>
    <recommendedName>
        <fullName evidence="18">Cytochrome P450</fullName>
    </recommendedName>
</protein>
<keyword evidence="17" id="KW-1185">Reference proteome</keyword>
<name>D8QBI0_SCHCM</name>
<dbReference type="eggNOG" id="KOG0156">
    <property type="taxonomic scope" value="Eukaryota"/>
</dbReference>
<evidence type="ECO:0000256" key="13">
    <source>
        <dbReference type="ARBA" id="ARBA00023180"/>
    </source>
</evidence>
<keyword evidence="7 14" id="KW-0479">Metal-binding</keyword>
<dbReference type="GeneID" id="9592217"/>
<dbReference type="GO" id="GO:0016020">
    <property type="term" value="C:membrane"/>
    <property type="evidence" value="ECO:0007669"/>
    <property type="project" value="UniProtKB-SubCell"/>
</dbReference>
<feature type="binding site" description="axial binding residue" evidence="14">
    <location>
        <position position="437"/>
    </location>
    <ligand>
        <name>heme</name>
        <dbReference type="ChEBI" id="CHEBI:30413"/>
    </ligand>
    <ligandPart>
        <name>Fe</name>
        <dbReference type="ChEBI" id="CHEBI:18248"/>
    </ligandPart>
</feature>
<evidence type="ECO:0000256" key="10">
    <source>
        <dbReference type="ARBA" id="ARBA00023004"/>
    </source>
</evidence>
<keyword evidence="6" id="KW-0812">Transmembrane</keyword>
<reference evidence="16 17" key="1">
    <citation type="journal article" date="2010" name="Nat. Biotechnol.">
        <title>Genome sequence of the model mushroom Schizophyllum commune.</title>
        <authorList>
            <person name="Ohm R.A."/>
            <person name="de Jong J.F."/>
            <person name="Lugones L.G."/>
            <person name="Aerts A."/>
            <person name="Kothe E."/>
            <person name="Stajich J.E."/>
            <person name="de Vries R.P."/>
            <person name="Record E."/>
            <person name="Levasseur A."/>
            <person name="Baker S.E."/>
            <person name="Bartholomew K.A."/>
            <person name="Coutinho P.M."/>
            <person name="Erdmann S."/>
            <person name="Fowler T.J."/>
            <person name="Gathman A.C."/>
            <person name="Lombard V."/>
            <person name="Henrissat B."/>
            <person name="Knabe N."/>
            <person name="Kuees U."/>
            <person name="Lilly W.W."/>
            <person name="Lindquist E."/>
            <person name="Lucas S."/>
            <person name="Magnuson J.K."/>
            <person name="Piumi F."/>
            <person name="Raudaskoski M."/>
            <person name="Salamov A."/>
            <person name="Schmutz J."/>
            <person name="Schwarze F.W.M.R."/>
            <person name="vanKuyk P.A."/>
            <person name="Horton J.S."/>
            <person name="Grigoriev I.V."/>
            <person name="Woesten H.A.B."/>
        </authorList>
    </citation>
    <scope>NUCLEOTIDE SEQUENCE [LARGE SCALE GENOMIC DNA]</scope>
    <source>
        <strain evidence="17">H4-8 / FGSC 9210</strain>
    </source>
</reference>
<proteinExistence type="inferred from homology"/>
<dbReference type="OrthoDB" id="1103324at2759"/>
<evidence type="ECO:0000256" key="7">
    <source>
        <dbReference type="ARBA" id="ARBA00022723"/>
    </source>
</evidence>
<dbReference type="PANTHER" id="PTHR46300">
    <property type="entry name" value="P450, PUTATIVE (EUROFUNG)-RELATED-RELATED"/>
    <property type="match status" value="1"/>
</dbReference>
<comment type="similarity">
    <text evidence="4 15">Belongs to the cytochrome P450 family.</text>
</comment>
<dbReference type="OMA" id="RFMKEDM"/>
<dbReference type="InParanoid" id="D8QBI0"/>
<evidence type="ECO:0000256" key="3">
    <source>
        <dbReference type="ARBA" id="ARBA00005179"/>
    </source>
</evidence>
<dbReference type="Pfam" id="PF00067">
    <property type="entry name" value="p450"/>
    <property type="match status" value="1"/>
</dbReference>
<keyword evidence="10 14" id="KW-0408">Iron</keyword>
<dbReference type="InterPro" id="IPR001128">
    <property type="entry name" value="Cyt_P450"/>
</dbReference>
<dbReference type="GO" id="GO:0005506">
    <property type="term" value="F:iron ion binding"/>
    <property type="evidence" value="ECO:0007669"/>
    <property type="project" value="InterPro"/>
</dbReference>
<dbReference type="KEGG" id="scm:SCHCO_02633776"/>
<dbReference type="InterPro" id="IPR017972">
    <property type="entry name" value="Cyt_P450_CS"/>
</dbReference>
<sequence>MASFIAAAIACSFAGIYVISRIGTRESGLPPGPPTTPVLGNLLQLPSRDAHHQITAWSREYGEIYSLKLGPGTAIVLSSPQAMKHILELQSVDTSDRPPNSLHDLVTDGLSFFLCRYSARWRQMRKAAQALLSPAASRDYLPIQEAEAVQLQFDILTTPENFFNHIHRFSASIILSVVYGQRAPRHETPTAGAFAEVNTRWANYLRPGVTPPVDMLPFLKYLPERLAPWQKEARVIRTAQRKLYLGLFDECQERVNEGDTQAKSFLTDLIRDQAAHEMARMQMSMLAGSLYEAGAHTTAAFVHGLVMLLTAYPEVQAKAAAEIDRVVGDTRSPVHSDGDVLPYIRALIQETHRFRVVTPHGLPHRATRDLHYKGFLIPEGSMIIANIHGLFNDPELFDTPEEFRPERFLLTEFGTRPGVDVSDFRSTFMFGMGRRICPGMHVASASTLLAAMKLIWAFEFRPAIDEATGKPIELDVHSNGDGLAVGPTPFKCDIRCRSPARAELIKESFRTEAAEILIPFERNLAPKDKEWLESVRSHD</sequence>
<dbReference type="VEuPathDB" id="FungiDB:SCHCODRAFT_02633776"/>
<dbReference type="GO" id="GO:0004497">
    <property type="term" value="F:monooxygenase activity"/>
    <property type="evidence" value="ECO:0007669"/>
    <property type="project" value="UniProtKB-KW"/>
</dbReference>
<evidence type="ECO:0000256" key="4">
    <source>
        <dbReference type="ARBA" id="ARBA00010617"/>
    </source>
</evidence>
<evidence type="ECO:0000313" key="16">
    <source>
        <dbReference type="EMBL" id="EFI94359.1"/>
    </source>
</evidence>
<dbReference type="GO" id="GO:0020037">
    <property type="term" value="F:heme binding"/>
    <property type="evidence" value="ECO:0007669"/>
    <property type="project" value="InterPro"/>
</dbReference>
<evidence type="ECO:0000256" key="14">
    <source>
        <dbReference type="PIRSR" id="PIRSR602401-1"/>
    </source>
</evidence>
<keyword evidence="13" id="KW-0325">Glycoprotein</keyword>
<comment type="subcellular location">
    <subcellularLocation>
        <location evidence="2">Membrane</location>
        <topology evidence="2">Single-pass membrane protein</topology>
    </subcellularLocation>
</comment>
<evidence type="ECO:0000256" key="15">
    <source>
        <dbReference type="RuleBase" id="RU000461"/>
    </source>
</evidence>
<dbReference type="PROSITE" id="PS00086">
    <property type="entry name" value="CYTOCHROME_P450"/>
    <property type="match status" value="1"/>
</dbReference>
<keyword evidence="12" id="KW-0472">Membrane</keyword>
<dbReference type="SUPFAM" id="SSF48264">
    <property type="entry name" value="Cytochrome P450"/>
    <property type="match status" value="1"/>
</dbReference>
<dbReference type="HOGENOM" id="CLU_001570_2_1_1"/>
<dbReference type="PRINTS" id="PR00463">
    <property type="entry name" value="EP450I"/>
</dbReference>
<evidence type="ECO:0000256" key="5">
    <source>
        <dbReference type="ARBA" id="ARBA00022617"/>
    </source>
</evidence>
<dbReference type="InterPro" id="IPR036396">
    <property type="entry name" value="Cyt_P450_sf"/>
</dbReference>
<keyword evidence="11 15" id="KW-0503">Monooxygenase</keyword>
<gene>
    <name evidence="16" type="ORF">SCHCODRAFT_236468</name>
</gene>